<dbReference type="AlphaFoldDB" id="A0A6L3SYR1"/>
<gene>
    <name evidence="1" type="ORF">F6X53_19395</name>
</gene>
<organism evidence="1 2">
    <name type="scientific">Methylobacterium soli</name>
    <dbReference type="NCBI Taxonomy" id="553447"/>
    <lineage>
        <taxon>Bacteria</taxon>
        <taxon>Pseudomonadati</taxon>
        <taxon>Pseudomonadota</taxon>
        <taxon>Alphaproteobacteria</taxon>
        <taxon>Hyphomicrobiales</taxon>
        <taxon>Methylobacteriaceae</taxon>
        <taxon>Methylobacterium</taxon>
    </lineage>
</organism>
<name>A0A6L3SYR1_9HYPH</name>
<accession>A0A6L3SYR1</accession>
<protein>
    <submittedName>
        <fullName evidence="1">Uncharacterized protein</fullName>
    </submittedName>
</protein>
<reference evidence="1 2" key="1">
    <citation type="submission" date="2019-09" db="EMBL/GenBank/DDBJ databases">
        <title>YIM 48816 draft genome.</title>
        <authorList>
            <person name="Jiang L."/>
        </authorList>
    </citation>
    <scope>NUCLEOTIDE SEQUENCE [LARGE SCALE GENOMIC DNA]</scope>
    <source>
        <strain evidence="1 2">YIM 48816</strain>
    </source>
</reference>
<sequence>MERLCDIAGRRLIVECLPCRRRGVYDLARLRERFGEHADVYDVWLRLTQSCRHQHALGARRPNQYGRACRAQLDVEAPGQRSSLRSRT</sequence>
<comment type="caution">
    <text evidence="1">The sequence shown here is derived from an EMBL/GenBank/DDBJ whole genome shotgun (WGS) entry which is preliminary data.</text>
</comment>
<dbReference type="Proteomes" id="UP000474159">
    <property type="component" value="Unassembled WGS sequence"/>
</dbReference>
<dbReference type="EMBL" id="VZZK01000022">
    <property type="protein sequence ID" value="KAB1077259.1"/>
    <property type="molecule type" value="Genomic_DNA"/>
</dbReference>
<dbReference type="OrthoDB" id="7996190at2"/>
<keyword evidence="2" id="KW-1185">Reference proteome</keyword>
<proteinExistence type="predicted"/>
<evidence type="ECO:0000313" key="2">
    <source>
        <dbReference type="Proteomes" id="UP000474159"/>
    </source>
</evidence>
<evidence type="ECO:0000313" key="1">
    <source>
        <dbReference type="EMBL" id="KAB1077259.1"/>
    </source>
</evidence>